<dbReference type="InterPro" id="IPR045584">
    <property type="entry name" value="Pilin-like"/>
</dbReference>
<gene>
    <name evidence="3" type="ORF">GF1_08480</name>
</gene>
<dbReference type="SUPFAM" id="SSF54523">
    <property type="entry name" value="Pili subunits"/>
    <property type="match status" value="1"/>
</dbReference>
<dbReference type="Pfam" id="PF07963">
    <property type="entry name" value="N_methyl"/>
    <property type="match status" value="1"/>
</dbReference>
<evidence type="ECO:0000256" key="1">
    <source>
        <dbReference type="SAM" id="MobiDB-lite"/>
    </source>
</evidence>
<dbReference type="InterPro" id="IPR015919">
    <property type="entry name" value="Cadherin-like_sf"/>
</dbReference>
<dbReference type="NCBIfam" id="TIGR02532">
    <property type="entry name" value="IV_pilin_GFxxxE"/>
    <property type="match status" value="1"/>
</dbReference>
<evidence type="ECO:0000256" key="2">
    <source>
        <dbReference type="SAM" id="Phobius"/>
    </source>
</evidence>
<dbReference type="InterPro" id="IPR013783">
    <property type="entry name" value="Ig-like_fold"/>
</dbReference>
<proteinExistence type="predicted"/>
<reference evidence="3" key="1">
    <citation type="submission" date="2020-12" db="EMBL/GenBank/DDBJ databases">
        <title>Desulfobium dissulfuricans gen. nov., sp. nov., a novel mesophilic, sulfate-reducing bacterium isolated from a deep-sea hydrothermal vent.</title>
        <authorList>
            <person name="Hashimoto Y."/>
            <person name="Tame A."/>
            <person name="Sawayama S."/>
            <person name="Miyazaki J."/>
            <person name="Takai K."/>
            <person name="Nakagawa S."/>
        </authorList>
    </citation>
    <scope>NUCLEOTIDE SEQUENCE</scope>
    <source>
        <strain evidence="3">GF1</strain>
    </source>
</reference>
<evidence type="ECO:0008006" key="5">
    <source>
        <dbReference type="Google" id="ProtNLM"/>
    </source>
</evidence>
<organism evidence="3 4">
    <name type="scientific">Desulfolithobacter dissulfuricans</name>
    <dbReference type="NCBI Taxonomy" id="2795293"/>
    <lineage>
        <taxon>Bacteria</taxon>
        <taxon>Pseudomonadati</taxon>
        <taxon>Thermodesulfobacteriota</taxon>
        <taxon>Desulfobulbia</taxon>
        <taxon>Desulfobulbales</taxon>
        <taxon>Desulfobulbaceae</taxon>
        <taxon>Desulfolithobacter</taxon>
    </lineage>
</organism>
<name>A0A915XJA3_9BACT</name>
<dbReference type="InterPro" id="IPR012902">
    <property type="entry name" value="N_methyl_site"/>
</dbReference>
<keyword evidence="4" id="KW-1185">Reference proteome</keyword>
<dbReference type="Pfam" id="PF05345">
    <property type="entry name" value="He_PIG"/>
    <property type="match status" value="1"/>
</dbReference>
<dbReference type="KEGG" id="ddu:GF1_08480"/>
<feature type="compositionally biased region" description="Gly residues" evidence="1">
    <location>
        <begin position="290"/>
        <end position="304"/>
    </location>
</feature>
<sequence length="304" mass="31625">MVSFPRPTHDHLASPLKKKSAAKGLPAEWTGDSRGFSLVEMAIVLVIIGLLAGMGGGIMKIAVERQKLSETRNSVDQAYESILAYVDRYKALPTSLTTLGVKTTDAYTQDLYYATYAPAGANVCTTPGTYLQVNDRGTLKNNIAFILLSKGKNLCNQTGTSSPYQVLQAGTVTTGCPQGSLEYDDEVRYLDIVSLVNSACGQLWISTTFLHYGTVGEVYPTAQLAATGGGNYVWDQTGGTLPPGLSLSSDGVISGTPTSAGTYAFEVRVTDGIGRTARSTLSIAVNPATSGGGGGGGHGGHGGP</sequence>
<dbReference type="EMBL" id="AP024233">
    <property type="protein sequence ID" value="BCO08472.1"/>
    <property type="molecule type" value="Genomic_DNA"/>
</dbReference>
<dbReference type="GO" id="GO:0005509">
    <property type="term" value="F:calcium ion binding"/>
    <property type="evidence" value="ECO:0007669"/>
    <property type="project" value="InterPro"/>
</dbReference>
<dbReference type="RefSeq" id="WP_267928379.1">
    <property type="nucleotide sequence ID" value="NZ_AP024233.1"/>
</dbReference>
<dbReference type="GO" id="GO:0016020">
    <property type="term" value="C:membrane"/>
    <property type="evidence" value="ECO:0007669"/>
    <property type="project" value="InterPro"/>
</dbReference>
<keyword evidence="2" id="KW-1133">Transmembrane helix</keyword>
<accession>A0A915XJA3</accession>
<feature type="region of interest" description="Disordered" evidence="1">
    <location>
        <begin position="285"/>
        <end position="304"/>
    </location>
</feature>
<keyword evidence="2" id="KW-0472">Membrane</keyword>
<evidence type="ECO:0000313" key="3">
    <source>
        <dbReference type="EMBL" id="BCO08472.1"/>
    </source>
</evidence>
<evidence type="ECO:0000313" key="4">
    <source>
        <dbReference type="Proteomes" id="UP001063350"/>
    </source>
</evidence>
<protein>
    <recommendedName>
        <fullName evidence="5">Prepilin-type N-terminal cleavage/methylation domain-containing protein</fullName>
    </recommendedName>
</protein>
<dbReference type="Proteomes" id="UP001063350">
    <property type="component" value="Chromosome"/>
</dbReference>
<dbReference type="SUPFAM" id="SSF49313">
    <property type="entry name" value="Cadherin-like"/>
    <property type="match status" value="1"/>
</dbReference>
<dbReference type="Gene3D" id="2.60.40.10">
    <property type="entry name" value="Immunoglobulins"/>
    <property type="match status" value="1"/>
</dbReference>
<dbReference type="Gene3D" id="3.30.700.10">
    <property type="entry name" value="Glycoprotein, Type 4 Pilin"/>
    <property type="match status" value="1"/>
</dbReference>
<dbReference type="AlphaFoldDB" id="A0A915XJA3"/>
<feature type="transmembrane region" description="Helical" evidence="2">
    <location>
        <begin position="41"/>
        <end position="63"/>
    </location>
</feature>
<keyword evidence="2" id="KW-0812">Transmembrane</keyword>